<dbReference type="Pfam" id="PF16186">
    <property type="entry name" value="Arm_3"/>
    <property type="match status" value="1"/>
</dbReference>
<keyword evidence="3" id="KW-0677">Repeat</keyword>
<dbReference type="SUPFAM" id="SSF48371">
    <property type="entry name" value="ARM repeat"/>
    <property type="match status" value="1"/>
</dbReference>
<dbReference type="InterPro" id="IPR032413">
    <property type="entry name" value="Arm_3"/>
</dbReference>
<sequence>MSHEVSEAMSLLDGLSSEDHSIQLESATKITRLLSDAMQGNSPLNTEVVARFVYLLRNDKRPLLQCEAARGLTIIAAYKPDVVVDHDAGPILVTLLASSRDYVREQAIWALGNLAYYPIHRDYVLGCEVLKPLLSQLYTDTNLSMLRIATRTLSNLCHGMPPPTFDEVKPALEIHLNSSDEEVLSNVCLAIAHLCDGSEDVIQSVIEAGFVPKLVEVLRHPSPVVLAPVLHTIGTIVAVNNHQSQIVINCGALPILANLFTRDYEKDIKINTFWTIIRITVGFKEQLQSVIDANLIPTLVNLAQHAEFDMKKLAVWSISYATSGGSHDQIKYLVEQGCVKPLCDLLVCSYVMINSVCLDGLENILKAGEAEKNTGDVNCYLQLIDAAEGVEKIENLQKHESDEIYEKALRILETYWDEEEDDEETQQPPR</sequence>
<dbReference type="InterPro" id="IPR011989">
    <property type="entry name" value="ARM-like"/>
</dbReference>
<dbReference type="GO" id="GO:0015031">
    <property type="term" value="P:protein transport"/>
    <property type="evidence" value="ECO:0007669"/>
    <property type="project" value="UniProtKB-KW"/>
</dbReference>
<gene>
    <name evidence="5" type="ORF">AARE701A_LOCUS21026</name>
</gene>
<name>A0A8S2B1T3_ARAAE</name>
<proteinExistence type="inferred from homology"/>
<dbReference type="InterPro" id="IPR000225">
    <property type="entry name" value="Armadillo"/>
</dbReference>
<dbReference type="SMART" id="SM00185">
    <property type="entry name" value="ARM"/>
    <property type="match status" value="6"/>
</dbReference>
<accession>A0A8S2B1T3</accession>
<comment type="similarity">
    <text evidence="1">Belongs to the importin alpha family.</text>
</comment>
<evidence type="ECO:0000256" key="3">
    <source>
        <dbReference type="ARBA" id="ARBA00022737"/>
    </source>
</evidence>
<evidence type="ECO:0008006" key="7">
    <source>
        <dbReference type="Google" id="ProtNLM"/>
    </source>
</evidence>
<evidence type="ECO:0000313" key="5">
    <source>
        <dbReference type="EMBL" id="CAE6230428.1"/>
    </source>
</evidence>
<protein>
    <recommendedName>
        <fullName evidence="7">Importin subunit alpha</fullName>
    </recommendedName>
</protein>
<keyword evidence="2" id="KW-0813">Transport</keyword>
<dbReference type="AlphaFoldDB" id="A0A8S2B1T3"/>
<dbReference type="Gene3D" id="1.25.10.10">
    <property type="entry name" value="Leucine-rich Repeat Variant"/>
    <property type="match status" value="1"/>
</dbReference>
<keyword evidence="4" id="KW-0653">Protein transport</keyword>
<dbReference type="EMBL" id="LR999458">
    <property type="protein sequence ID" value="CAE6230428.1"/>
    <property type="molecule type" value="Genomic_DNA"/>
</dbReference>
<evidence type="ECO:0000256" key="4">
    <source>
        <dbReference type="ARBA" id="ARBA00022927"/>
    </source>
</evidence>
<dbReference type="InterPro" id="IPR016024">
    <property type="entry name" value="ARM-type_fold"/>
</dbReference>
<dbReference type="Pfam" id="PF00514">
    <property type="entry name" value="Arm"/>
    <property type="match status" value="4"/>
</dbReference>
<evidence type="ECO:0000256" key="1">
    <source>
        <dbReference type="ARBA" id="ARBA00010394"/>
    </source>
</evidence>
<keyword evidence="6" id="KW-1185">Reference proteome</keyword>
<dbReference type="Proteomes" id="UP000682877">
    <property type="component" value="Chromosome 8"/>
</dbReference>
<evidence type="ECO:0000313" key="6">
    <source>
        <dbReference type="Proteomes" id="UP000682877"/>
    </source>
</evidence>
<dbReference type="PANTHER" id="PTHR23316">
    <property type="entry name" value="IMPORTIN ALPHA"/>
    <property type="match status" value="1"/>
</dbReference>
<evidence type="ECO:0000256" key="2">
    <source>
        <dbReference type="ARBA" id="ARBA00022448"/>
    </source>
</evidence>
<organism evidence="5 6">
    <name type="scientific">Arabidopsis arenosa</name>
    <name type="common">Sand rock-cress</name>
    <name type="synonym">Cardaminopsis arenosa</name>
    <dbReference type="NCBI Taxonomy" id="38785"/>
    <lineage>
        <taxon>Eukaryota</taxon>
        <taxon>Viridiplantae</taxon>
        <taxon>Streptophyta</taxon>
        <taxon>Embryophyta</taxon>
        <taxon>Tracheophyta</taxon>
        <taxon>Spermatophyta</taxon>
        <taxon>Magnoliopsida</taxon>
        <taxon>eudicotyledons</taxon>
        <taxon>Gunneridae</taxon>
        <taxon>Pentapetalae</taxon>
        <taxon>rosids</taxon>
        <taxon>malvids</taxon>
        <taxon>Brassicales</taxon>
        <taxon>Brassicaceae</taxon>
        <taxon>Camelineae</taxon>
        <taxon>Arabidopsis</taxon>
    </lineage>
</organism>
<reference evidence="5" key="1">
    <citation type="submission" date="2021-01" db="EMBL/GenBank/DDBJ databases">
        <authorList>
            <person name="Bezrukov I."/>
        </authorList>
    </citation>
    <scope>NUCLEOTIDE SEQUENCE</scope>
</reference>